<protein>
    <submittedName>
        <fullName evidence="1">Uncharacterized protein</fullName>
    </submittedName>
</protein>
<name>A0ABP1CS61_9APHY</name>
<sequence>MDSKLDVLQYVERDIDRDADEEFNKSMARDIIRNERRYGAKYLERPYDLLSQIVSRDRGLNEAYEDFETAESLLNEHPTLVPLLTETYETKSFAKVRSLAILQPKPRDVEELWRSSNVLRVPYEYGIITPEQHASLDEEVRAMNIASCPAGFLYNIILTARRRGLNLKPTDWNQAQAYLLSHPELETIIMELRKAPKSSQSFASLRLIYDFWIPEKLNERNLCLWFMRKFANGAM</sequence>
<evidence type="ECO:0000313" key="1">
    <source>
        <dbReference type="EMBL" id="CAL1698536.1"/>
    </source>
</evidence>
<dbReference type="Proteomes" id="UP001497453">
    <property type="component" value="Chromosome 10"/>
</dbReference>
<gene>
    <name evidence="1" type="ORF">GFSPODELE1_LOCUS2194</name>
</gene>
<reference evidence="2" key="1">
    <citation type="submission" date="2024-04" db="EMBL/GenBank/DDBJ databases">
        <authorList>
            <person name="Shaw F."/>
            <person name="Minotto A."/>
        </authorList>
    </citation>
    <scope>NUCLEOTIDE SEQUENCE [LARGE SCALE GENOMIC DNA]</scope>
</reference>
<evidence type="ECO:0000313" key="2">
    <source>
        <dbReference type="Proteomes" id="UP001497453"/>
    </source>
</evidence>
<proteinExistence type="predicted"/>
<keyword evidence="2" id="KW-1185">Reference proteome</keyword>
<organism evidence="1 2">
    <name type="scientific">Somion occarium</name>
    <dbReference type="NCBI Taxonomy" id="3059160"/>
    <lineage>
        <taxon>Eukaryota</taxon>
        <taxon>Fungi</taxon>
        <taxon>Dikarya</taxon>
        <taxon>Basidiomycota</taxon>
        <taxon>Agaricomycotina</taxon>
        <taxon>Agaricomycetes</taxon>
        <taxon>Polyporales</taxon>
        <taxon>Cerrenaceae</taxon>
        <taxon>Somion</taxon>
    </lineage>
</organism>
<dbReference type="EMBL" id="OZ037953">
    <property type="protein sequence ID" value="CAL1698536.1"/>
    <property type="molecule type" value="Genomic_DNA"/>
</dbReference>
<accession>A0ABP1CS61</accession>